<feature type="region of interest" description="Disordered" evidence="6">
    <location>
        <begin position="420"/>
        <end position="443"/>
    </location>
</feature>
<dbReference type="Gene3D" id="3.20.20.300">
    <property type="entry name" value="Glycoside hydrolase, family 3, N-terminal domain"/>
    <property type="match status" value="1"/>
</dbReference>
<evidence type="ECO:0000256" key="3">
    <source>
        <dbReference type="ARBA" id="ARBA00012663"/>
    </source>
</evidence>
<dbReference type="EMBL" id="LSDK01000123">
    <property type="protein sequence ID" value="KXB74421.1"/>
    <property type="molecule type" value="Genomic_DNA"/>
</dbReference>
<dbReference type="PANTHER" id="PTHR30480">
    <property type="entry name" value="BETA-HEXOSAMINIDASE-RELATED"/>
    <property type="match status" value="1"/>
</dbReference>
<name>A0A134B3A5_9PORP</name>
<dbReference type="InterPro" id="IPR050226">
    <property type="entry name" value="NagZ_Beta-hexosaminidase"/>
</dbReference>
<dbReference type="PATRIC" id="fig|322095.3.peg.1706"/>
<feature type="domain" description="Glycoside hydrolase family 3 N-terminal" evidence="8">
    <location>
        <begin position="69"/>
        <end position="379"/>
    </location>
</feature>
<dbReference type="AlphaFoldDB" id="A0A134B3A5"/>
<reference evidence="10" key="1">
    <citation type="submission" date="2016-01" db="EMBL/GenBank/DDBJ databases">
        <authorList>
            <person name="Mitreva M."/>
            <person name="Pepin K.H."/>
            <person name="Mihindukulasuriya K.A."/>
            <person name="Fulton R."/>
            <person name="Fronick C."/>
            <person name="O'Laughlin M."/>
            <person name="Miner T."/>
            <person name="Herter B."/>
            <person name="Rosa B.A."/>
            <person name="Cordes M."/>
            <person name="Tomlinson C."/>
            <person name="Wollam A."/>
            <person name="Palsikar V.B."/>
            <person name="Mardis E.R."/>
            <person name="Wilson R.K."/>
        </authorList>
    </citation>
    <scope>NUCLEOTIDE SEQUENCE [LARGE SCALE GENOMIC DNA]</scope>
    <source>
        <strain evidence="10">KA00683</strain>
    </source>
</reference>
<dbReference type="Proteomes" id="UP000070224">
    <property type="component" value="Unassembled WGS sequence"/>
</dbReference>
<feature type="region of interest" description="Disordered" evidence="6">
    <location>
        <begin position="234"/>
        <end position="253"/>
    </location>
</feature>
<dbReference type="STRING" id="322095.HMPREF3185_01732"/>
<dbReference type="InterPro" id="IPR036962">
    <property type="entry name" value="Glyco_hydro_3_N_sf"/>
</dbReference>
<dbReference type="PANTHER" id="PTHR30480:SF13">
    <property type="entry name" value="BETA-HEXOSAMINIDASE"/>
    <property type="match status" value="1"/>
</dbReference>
<organism evidence="9 10">
    <name type="scientific">Porphyromonas somerae</name>
    <dbReference type="NCBI Taxonomy" id="322095"/>
    <lineage>
        <taxon>Bacteria</taxon>
        <taxon>Pseudomonadati</taxon>
        <taxon>Bacteroidota</taxon>
        <taxon>Bacteroidia</taxon>
        <taxon>Bacteroidales</taxon>
        <taxon>Porphyromonadaceae</taxon>
        <taxon>Porphyromonas</taxon>
    </lineage>
</organism>
<feature type="compositionally biased region" description="Polar residues" evidence="6">
    <location>
        <begin position="434"/>
        <end position="443"/>
    </location>
</feature>
<dbReference type="GO" id="GO:0005975">
    <property type="term" value="P:carbohydrate metabolic process"/>
    <property type="evidence" value="ECO:0007669"/>
    <property type="project" value="InterPro"/>
</dbReference>
<dbReference type="GO" id="GO:0009254">
    <property type="term" value="P:peptidoglycan turnover"/>
    <property type="evidence" value="ECO:0007669"/>
    <property type="project" value="TreeGrafter"/>
</dbReference>
<dbReference type="RefSeq" id="WP_060935834.1">
    <property type="nucleotide sequence ID" value="NZ_KQ960462.1"/>
</dbReference>
<dbReference type="EC" id="3.2.1.52" evidence="3"/>
<evidence type="ECO:0000256" key="2">
    <source>
        <dbReference type="ARBA" id="ARBA00005336"/>
    </source>
</evidence>
<comment type="caution">
    <text evidence="9">The sequence shown here is derived from an EMBL/GenBank/DDBJ whole genome shotgun (WGS) entry which is preliminary data.</text>
</comment>
<dbReference type="InterPro" id="IPR017853">
    <property type="entry name" value="GH"/>
</dbReference>
<proteinExistence type="inferred from homology"/>
<keyword evidence="10" id="KW-1185">Reference proteome</keyword>
<dbReference type="SUPFAM" id="SSF51445">
    <property type="entry name" value="(Trans)glycosidases"/>
    <property type="match status" value="1"/>
</dbReference>
<feature type="chain" id="PRO_5007462000" description="beta-N-acetylhexosaminidase" evidence="7">
    <location>
        <begin position="28"/>
        <end position="443"/>
    </location>
</feature>
<evidence type="ECO:0000256" key="6">
    <source>
        <dbReference type="SAM" id="MobiDB-lite"/>
    </source>
</evidence>
<sequence length="443" mass="48578">MAAITFQSSKYLLGLALCCTLSFDAFSAPQESKTPKKTELRQEALLVFRGIDPTAQQRWVDSVYKSLDLEGRVGQLIMPIIYPRPEDKSALLKRMKQEKWGGILFQKGLLADQRDLTQSLQEASAVPMLIALDGEWGLYMRLKDAPRYPRSKGLGIKGDMELIKAYGAEVARQCQLMGIHINFAPVVDVNINPKNPVIGTRSFGDSPELVARCAVAYGQGLEEGGVLSVAKHFPGHGDTSEDSHKTLPTVSASRERMQRVELYPFRAYRDAGLGGVMTAHLRVPAYDATGRAASLSRKITTDLLRRDMGFKGLVITDALEMRGAQANGVNSVAVEALKAGNDILLGPSQPLEARNAIIQALRAGEVSEAEVEEKCRRILAFKYALIIKKKSPEASAAEVKRQIWTPEEAALRSRLWQANVSAGEGEDPTAKTKAIQSTSKTRR</sequence>
<feature type="signal peptide" evidence="7">
    <location>
        <begin position="1"/>
        <end position="27"/>
    </location>
</feature>
<evidence type="ECO:0000256" key="4">
    <source>
        <dbReference type="ARBA" id="ARBA00022801"/>
    </source>
</evidence>
<gene>
    <name evidence="9" type="ORF">HMPREF3185_01732</name>
</gene>
<comment type="similarity">
    <text evidence="2">Belongs to the glycosyl hydrolase 3 family.</text>
</comment>
<evidence type="ECO:0000256" key="5">
    <source>
        <dbReference type="ARBA" id="ARBA00023295"/>
    </source>
</evidence>
<dbReference type="Pfam" id="PF00933">
    <property type="entry name" value="Glyco_hydro_3"/>
    <property type="match status" value="1"/>
</dbReference>
<evidence type="ECO:0000313" key="9">
    <source>
        <dbReference type="EMBL" id="KXB74421.1"/>
    </source>
</evidence>
<evidence type="ECO:0000256" key="1">
    <source>
        <dbReference type="ARBA" id="ARBA00001231"/>
    </source>
</evidence>
<keyword evidence="4 9" id="KW-0378">Hydrolase</keyword>
<dbReference type="GO" id="GO:0004563">
    <property type="term" value="F:beta-N-acetylhexosaminidase activity"/>
    <property type="evidence" value="ECO:0007669"/>
    <property type="project" value="UniProtKB-EC"/>
</dbReference>
<evidence type="ECO:0000259" key="8">
    <source>
        <dbReference type="Pfam" id="PF00933"/>
    </source>
</evidence>
<evidence type="ECO:0000313" key="10">
    <source>
        <dbReference type="Proteomes" id="UP000070224"/>
    </source>
</evidence>
<dbReference type="PRINTS" id="PR00133">
    <property type="entry name" value="GLHYDRLASE3"/>
</dbReference>
<evidence type="ECO:0000256" key="7">
    <source>
        <dbReference type="SAM" id="SignalP"/>
    </source>
</evidence>
<comment type="catalytic activity">
    <reaction evidence="1">
        <text>Hydrolysis of terminal non-reducing N-acetyl-D-hexosamine residues in N-acetyl-beta-D-hexosaminides.</text>
        <dbReference type="EC" id="3.2.1.52"/>
    </reaction>
</comment>
<dbReference type="OrthoDB" id="9805821at2"/>
<accession>A0A134B3A5</accession>
<dbReference type="InterPro" id="IPR001764">
    <property type="entry name" value="Glyco_hydro_3_N"/>
</dbReference>
<keyword evidence="5" id="KW-0326">Glycosidase</keyword>
<keyword evidence="7" id="KW-0732">Signal</keyword>
<protein>
    <recommendedName>
        <fullName evidence="3">beta-N-acetylhexosaminidase</fullName>
        <ecNumber evidence="3">3.2.1.52</ecNumber>
    </recommendedName>
</protein>